<gene>
    <name evidence="2" type="ORF">SBRCBS47491_000534</name>
</gene>
<feature type="compositionally biased region" description="Low complexity" evidence="1">
    <location>
        <begin position="129"/>
        <end position="139"/>
    </location>
</feature>
<organism evidence="2 3">
    <name type="scientific">Sporothrix bragantina</name>
    <dbReference type="NCBI Taxonomy" id="671064"/>
    <lineage>
        <taxon>Eukaryota</taxon>
        <taxon>Fungi</taxon>
        <taxon>Dikarya</taxon>
        <taxon>Ascomycota</taxon>
        <taxon>Pezizomycotina</taxon>
        <taxon>Sordariomycetes</taxon>
        <taxon>Sordariomycetidae</taxon>
        <taxon>Ophiostomatales</taxon>
        <taxon>Ophiostomataceae</taxon>
        <taxon>Sporothrix</taxon>
    </lineage>
</organism>
<feature type="compositionally biased region" description="Basic and acidic residues" evidence="1">
    <location>
        <begin position="1"/>
        <end position="11"/>
    </location>
</feature>
<feature type="region of interest" description="Disordered" evidence="1">
    <location>
        <begin position="329"/>
        <end position="371"/>
    </location>
</feature>
<feature type="compositionally biased region" description="Low complexity" evidence="1">
    <location>
        <begin position="98"/>
        <end position="112"/>
    </location>
</feature>
<dbReference type="EMBL" id="CAWUHC010000003">
    <property type="protein sequence ID" value="CAK7209711.1"/>
    <property type="molecule type" value="Genomic_DNA"/>
</dbReference>
<proteinExistence type="predicted"/>
<comment type="caution">
    <text evidence="2">The sequence shown here is derived from an EMBL/GenBank/DDBJ whole genome shotgun (WGS) entry which is preliminary data.</text>
</comment>
<name>A0ABP0AR22_9PEZI</name>
<feature type="region of interest" description="Disordered" evidence="1">
    <location>
        <begin position="1"/>
        <end position="178"/>
    </location>
</feature>
<keyword evidence="3" id="KW-1185">Reference proteome</keyword>
<evidence type="ECO:0000313" key="2">
    <source>
        <dbReference type="EMBL" id="CAK7209711.1"/>
    </source>
</evidence>
<feature type="compositionally biased region" description="Low complexity" evidence="1">
    <location>
        <begin position="335"/>
        <end position="346"/>
    </location>
</feature>
<accession>A0ABP0AR22</accession>
<reference evidence="2 3" key="1">
    <citation type="submission" date="2024-01" db="EMBL/GenBank/DDBJ databases">
        <authorList>
            <person name="Allen C."/>
            <person name="Tagirdzhanova G."/>
        </authorList>
    </citation>
    <scope>NUCLEOTIDE SEQUENCE [LARGE SCALE GENOMIC DNA]</scope>
</reference>
<evidence type="ECO:0000313" key="3">
    <source>
        <dbReference type="Proteomes" id="UP001642406"/>
    </source>
</evidence>
<feature type="region of interest" description="Disordered" evidence="1">
    <location>
        <begin position="275"/>
        <end position="317"/>
    </location>
</feature>
<evidence type="ECO:0000256" key="1">
    <source>
        <dbReference type="SAM" id="MobiDB-lite"/>
    </source>
</evidence>
<sequence>MLVARDQENRVFGHSLGGPAGKNHALGPKTPGGKSFNTPMKVPLNDGNGTTRMAGKSVLGGRPGGNENMRTVGKGKNLQTPLESRTARAPLGNKTTNARAQAVQQAQQLQQQKSRAGGVKDIVREIEQSQKQQQRPMPQTGGRRPKAATPRANSFKLSVLNDAGVQSGSDKKDGHEEDIEYAPPRVPARPYESDVFPDGVLTFAAFQPQNRLRGVYDHYYNPVDETDGVPLRDKAFAEQQRRAFEKLDIRVQEDLDAFDWSIGDVPASKEYFANKRKQQQDKETSKPAQAPPPATIASRKAASALAVSSTKTNRPLGASTSALQTKAKAAPLNASSTSSVSTSLLSGLPLRKPRAAPTTTMPLRPKSRVGNVNHPVAETASRTTLGYNKGRTALSLVRGTAGAPRVPLSTVRSTATVKRVAPVMEAEEVSVATTPAPRTLQKQPSLGEMLGGSMEGPSAPRSPAFLSIFDVEEDEQDNLGGAGTFVNEDLDDNFQMDIKF</sequence>
<protein>
    <submittedName>
        <fullName evidence="2">Uncharacterized protein</fullName>
    </submittedName>
</protein>
<feature type="compositionally biased region" description="Polar residues" evidence="1">
    <location>
        <begin position="306"/>
        <end position="317"/>
    </location>
</feature>
<dbReference type="Proteomes" id="UP001642406">
    <property type="component" value="Unassembled WGS sequence"/>
</dbReference>